<reference evidence="2" key="1">
    <citation type="journal article" date="2022" name="bioRxiv">
        <title>Sequencing and chromosome-scale assembly of the giantPleurodeles waltlgenome.</title>
        <authorList>
            <person name="Brown T."/>
            <person name="Elewa A."/>
            <person name="Iarovenko S."/>
            <person name="Subramanian E."/>
            <person name="Araus A.J."/>
            <person name="Petzold A."/>
            <person name="Susuki M."/>
            <person name="Suzuki K.-i.T."/>
            <person name="Hayashi T."/>
            <person name="Toyoda A."/>
            <person name="Oliveira C."/>
            <person name="Osipova E."/>
            <person name="Leigh N.D."/>
            <person name="Simon A."/>
            <person name="Yun M.H."/>
        </authorList>
    </citation>
    <scope>NUCLEOTIDE SEQUENCE</scope>
    <source>
        <strain evidence="2">20211129_DDA</strain>
        <tissue evidence="2">Liver</tissue>
    </source>
</reference>
<proteinExistence type="predicted"/>
<dbReference type="AlphaFoldDB" id="A0AAV7TQT0"/>
<accession>A0AAV7TQT0</accession>
<evidence type="ECO:0000313" key="2">
    <source>
        <dbReference type="EMBL" id="KAJ1178783.1"/>
    </source>
</evidence>
<evidence type="ECO:0000313" key="3">
    <source>
        <dbReference type="Proteomes" id="UP001066276"/>
    </source>
</evidence>
<dbReference type="Proteomes" id="UP001066276">
    <property type="component" value="Chromosome 3_2"/>
</dbReference>
<name>A0AAV7TQT0_PLEWA</name>
<evidence type="ECO:0000256" key="1">
    <source>
        <dbReference type="SAM" id="MobiDB-lite"/>
    </source>
</evidence>
<dbReference type="EMBL" id="JANPWB010000006">
    <property type="protein sequence ID" value="KAJ1178783.1"/>
    <property type="molecule type" value="Genomic_DNA"/>
</dbReference>
<feature type="region of interest" description="Disordered" evidence="1">
    <location>
        <begin position="50"/>
        <end position="79"/>
    </location>
</feature>
<protein>
    <submittedName>
        <fullName evidence="2">Uncharacterized protein</fullName>
    </submittedName>
</protein>
<keyword evidence="3" id="KW-1185">Reference proteome</keyword>
<gene>
    <name evidence="2" type="ORF">NDU88_004025</name>
</gene>
<comment type="caution">
    <text evidence="2">The sequence shown here is derived from an EMBL/GenBank/DDBJ whole genome shotgun (WGS) entry which is preliminary data.</text>
</comment>
<feature type="compositionally biased region" description="Basic and acidic residues" evidence="1">
    <location>
        <begin position="57"/>
        <end position="79"/>
    </location>
</feature>
<sequence length="79" mass="8533">MCRRSACYVSESEEHGSVQGDGAGAVGAVQGFVSVRAWWGMKSWGGGDAALTGGPFTEDKKREREEVGKWGRLNRDRGD</sequence>
<organism evidence="2 3">
    <name type="scientific">Pleurodeles waltl</name>
    <name type="common">Iberian ribbed newt</name>
    <dbReference type="NCBI Taxonomy" id="8319"/>
    <lineage>
        <taxon>Eukaryota</taxon>
        <taxon>Metazoa</taxon>
        <taxon>Chordata</taxon>
        <taxon>Craniata</taxon>
        <taxon>Vertebrata</taxon>
        <taxon>Euteleostomi</taxon>
        <taxon>Amphibia</taxon>
        <taxon>Batrachia</taxon>
        <taxon>Caudata</taxon>
        <taxon>Salamandroidea</taxon>
        <taxon>Salamandridae</taxon>
        <taxon>Pleurodelinae</taxon>
        <taxon>Pleurodeles</taxon>
    </lineage>
</organism>